<feature type="transmembrane region" description="Helical" evidence="1">
    <location>
        <begin position="188"/>
        <end position="210"/>
    </location>
</feature>
<dbReference type="RefSeq" id="WP_227322433.1">
    <property type="nucleotide sequence ID" value="NZ_JAESVB010000008.1"/>
</dbReference>
<reference evidence="3" key="2">
    <citation type="submission" date="2021-01" db="EMBL/GenBank/DDBJ databases">
        <authorList>
            <person name="Mieszkin S."/>
            <person name="Pouder E."/>
            <person name="Alain K."/>
        </authorList>
    </citation>
    <scope>NUCLEOTIDE SEQUENCE</scope>
    <source>
        <strain evidence="3">HW T2.11</strain>
    </source>
</reference>
<dbReference type="SUPFAM" id="SSF103481">
    <property type="entry name" value="Multidrug resistance efflux transporter EmrE"/>
    <property type="match status" value="2"/>
</dbReference>
<feature type="transmembrane region" description="Helical" evidence="1">
    <location>
        <begin position="80"/>
        <end position="100"/>
    </location>
</feature>
<feature type="transmembrane region" description="Helical" evidence="1">
    <location>
        <begin position="12"/>
        <end position="30"/>
    </location>
</feature>
<evidence type="ECO:0000313" key="3">
    <source>
        <dbReference type="EMBL" id="MCB8876774.1"/>
    </source>
</evidence>
<feature type="transmembrane region" description="Helical" evidence="1">
    <location>
        <begin position="36"/>
        <end position="60"/>
    </location>
</feature>
<evidence type="ECO:0000259" key="2">
    <source>
        <dbReference type="Pfam" id="PF00892"/>
    </source>
</evidence>
<dbReference type="EMBL" id="JAESVB010000008">
    <property type="protein sequence ID" value="MCB8876774.1"/>
    <property type="molecule type" value="Genomic_DNA"/>
</dbReference>
<protein>
    <submittedName>
        <fullName evidence="3">DMT family transporter</fullName>
    </submittedName>
</protein>
<organism evidence="3 4">
    <name type="scientific">Acidisoma silvae</name>
    <dbReference type="NCBI Taxonomy" id="2802396"/>
    <lineage>
        <taxon>Bacteria</taxon>
        <taxon>Pseudomonadati</taxon>
        <taxon>Pseudomonadota</taxon>
        <taxon>Alphaproteobacteria</taxon>
        <taxon>Acetobacterales</taxon>
        <taxon>Acidocellaceae</taxon>
        <taxon>Acidisoma</taxon>
    </lineage>
</organism>
<evidence type="ECO:0000256" key="1">
    <source>
        <dbReference type="SAM" id="Phobius"/>
    </source>
</evidence>
<keyword evidence="1" id="KW-0812">Transmembrane</keyword>
<gene>
    <name evidence="3" type="ORF">ASILVAE211_16400</name>
</gene>
<dbReference type="GO" id="GO:0016020">
    <property type="term" value="C:membrane"/>
    <property type="evidence" value="ECO:0007669"/>
    <property type="project" value="InterPro"/>
</dbReference>
<feature type="transmembrane region" description="Helical" evidence="1">
    <location>
        <begin position="134"/>
        <end position="152"/>
    </location>
</feature>
<feature type="transmembrane region" description="Helical" evidence="1">
    <location>
        <begin position="244"/>
        <end position="264"/>
    </location>
</feature>
<proteinExistence type="predicted"/>
<comment type="caution">
    <text evidence="3">The sequence shown here is derived from an EMBL/GenBank/DDBJ whole genome shotgun (WGS) entry which is preliminary data.</text>
</comment>
<accession>A0A963YU65</accession>
<reference evidence="3" key="1">
    <citation type="journal article" date="2021" name="Microorganisms">
        <title>Acidisoma silvae sp. nov. and Acidisomacellulosilytica sp. nov., Two Acidophilic Bacteria Isolated from Decaying Wood, Hydrolyzing Cellulose and Producing Poly-3-hydroxybutyrate.</title>
        <authorList>
            <person name="Mieszkin S."/>
            <person name="Pouder E."/>
            <person name="Uroz S."/>
            <person name="Simon-Colin C."/>
            <person name="Alain K."/>
        </authorList>
    </citation>
    <scope>NUCLEOTIDE SEQUENCE</scope>
    <source>
        <strain evidence="3">HW T2.11</strain>
    </source>
</reference>
<keyword evidence="1" id="KW-0472">Membrane</keyword>
<keyword evidence="1" id="KW-1133">Transmembrane helix</keyword>
<dbReference type="InterPro" id="IPR000620">
    <property type="entry name" value="EamA_dom"/>
</dbReference>
<dbReference type="AlphaFoldDB" id="A0A963YU65"/>
<feature type="domain" description="EamA" evidence="2">
    <location>
        <begin position="16"/>
        <end position="148"/>
    </location>
</feature>
<name>A0A963YU65_9PROT</name>
<keyword evidence="4" id="KW-1185">Reference proteome</keyword>
<dbReference type="Pfam" id="PF00892">
    <property type="entry name" value="EamA"/>
    <property type="match status" value="1"/>
</dbReference>
<feature type="transmembrane region" description="Helical" evidence="1">
    <location>
        <begin position="158"/>
        <end position="176"/>
    </location>
</feature>
<dbReference type="PANTHER" id="PTHR22911">
    <property type="entry name" value="ACYL-MALONYL CONDENSING ENZYME-RELATED"/>
    <property type="match status" value="1"/>
</dbReference>
<feature type="transmembrane region" description="Helical" evidence="1">
    <location>
        <begin position="106"/>
        <end position="125"/>
    </location>
</feature>
<feature type="transmembrane region" description="Helical" evidence="1">
    <location>
        <begin position="270"/>
        <end position="288"/>
    </location>
</feature>
<dbReference type="Proteomes" id="UP000708298">
    <property type="component" value="Unassembled WGS sequence"/>
</dbReference>
<sequence>MQALAADDTRQRTVQGILLSFLGYVVYALSDASVRLLHGALPAFEVVFFGSLLGLLAVPFVRGEGDRWRDLFTCRDRRMWAIRALAAVVGAVCSVVAFTQLPMAEAFALLFLLPAFVTILSVIFLKEPVGWRRWSAVIMGFAGVLIVLRPGFHALKLGHFAAIGGGFAGAVTVVLLRHLGNSEKRISLYGAGLIGPLVAGLVLSLPHFVMPTPRDLIFITSYGLLGAAGNVLMILCGRMAPASVVAPTQYSQMLWGIGLGYGLFGDKLDGVMILGAVVIIGAGLITFLREKVKQPKAAAQHPTVHPQ</sequence>
<feature type="transmembrane region" description="Helical" evidence="1">
    <location>
        <begin position="216"/>
        <end position="237"/>
    </location>
</feature>
<dbReference type="PANTHER" id="PTHR22911:SF135">
    <property type="entry name" value="BLR4310 PROTEIN"/>
    <property type="match status" value="1"/>
</dbReference>
<dbReference type="InterPro" id="IPR037185">
    <property type="entry name" value="EmrE-like"/>
</dbReference>
<evidence type="ECO:0000313" key="4">
    <source>
        <dbReference type="Proteomes" id="UP000708298"/>
    </source>
</evidence>